<evidence type="ECO:0000313" key="7">
    <source>
        <dbReference type="EMBL" id="MFC4512471.1"/>
    </source>
</evidence>
<dbReference type="PANTHER" id="PTHR43248">
    <property type="entry name" value="2-SUCCINYL-6-HYDROXY-2,4-CYCLOHEXADIENE-1-CARBOXYLATE SYNTHASE"/>
    <property type="match status" value="1"/>
</dbReference>
<feature type="domain" description="AB hydrolase-1" evidence="5">
    <location>
        <begin position="96"/>
        <end position="254"/>
    </location>
</feature>
<evidence type="ECO:0000256" key="4">
    <source>
        <dbReference type="SAM" id="SignalP"/>
    </source>
</evidence>
<sequence length="546" mass="58282">MTRYSRGRAVAAALATVLALIAAPRTAVAAPAAQPLSWGSCVRGPDDSAGRELEAAGARCARLAVPLDHTRPGGRTVTVALARIPAADTAHRIGTLVVNEGGPGDPVIDFLPARRTALGATGARFDLVGVDPRFTGRSTPLDCGWETGSYFRSAGHDRAGFRRTAAFEQDLARRCRTRADARDLLPHASTRNVARDLELVRAALGEQRLSYLGVSYGTYLGEVYTAMFPGRTDRMVLDGVHEPGHLAPWPEYGTESANEAALRHWAAWAAARNGTYGLGASADDVLATVAGIAGASAHRPLRVGDYLLDEHVVPVLFYGVLGADTEATDAQIAVMTGTLKKAATEGRAEPDPALAELLPSLLSAQGSAYASAQTAFLCADTPGPHDAEVFWHAVQRSRHRHPLFGPLLNNTTPCAFWDPPREGPTTVDGDTPALMLNATGDPRVPYNEAQAMHTRWPSSRMITVTDSFRHAVYGTDYGNACVNDAVNAYLASGNLPPTDLKCTASRPDRVDSMRTTSADVVRPTIVNGTELGHLDGLREWLRLPHR</sequence>
<keyword evidence="8" id="KW-1185">Reference proteome</keyword>
<feature type="domain" description="Peptidase S33 tripeptidyl aminopeptidase-like C-terminal" evidence="6">
    <location>
        <begin position="403"/>
        <end position="502"/>
    </location>
</feature>
<keyword evidence="2 4" id="KW-0732">Signal</keyword>
<evidence type="ECO:0000256" key="1">
    <source>
        <dbReference type="ARBA" id="ARBA00010088"/>
    </source>
</evidence>
<name>A0ABV9BEP1_9ACTN</name>
<dbReference type="EMBL" id="JBHSFS010000002">
    <property type="protein sequence ID" value="MFC4512471.1"/>
    <property type="molecule type" value="Genomic_DNA"/>
</dbReference>
<evidence type="ECO:0000259" key="6">
    <source>
        <dbReference type="Pfam" id="PF08386"/>
    </source>
</evidence>
<feature type="chain" id="PRO_5046791919" evidence="4">
    <location>
        <begin position="30"/>
        <end position="546"/>
    </location>
</feature>
<evidence type="ECO:0000259" key="5">
    <source>
        <dbReference type="Pfam" id="PF00561"/>
    </source>
</evidence>
<dbReference type="Gene3D" id="3.40.50.1820">
    <property type="entry name" value="alpha/beta hydrolase"/>
    <property type="match status" value="1"/>
</dbReference>
<organism evidence="7 8">
    <name type="scientific">Streptomyces ehimensis</name>
    <dbReference type="NCBI Taxonomy" id="68195"/>
    <lineage>
        <taxon>Bacteria</taxon>
        <taxon>Bacillati</taxon>
        <taxon>Actinomycetota</taxon>
        <taxon>Actinomycetes</taxon>
        <taxon>Kitasatosporales</taxon>
        <taxon>Streptomycetaceae</taxon>
        <taxon>Streptomyces</taxon>
    </lineage>
</organism>
<evidence type="ECO:0000256" key="3">
    <source>
        <dbReference type="ARBA" id="ARBA00022801"/>
    </source>
</evidence>
<dbReference type="RefSeq" id="WP_417922425.1">
    <property type="nucleotide sequence ID" value="NZ_JBHSFS010000002.1"/>
</dbReference>
<proteinExistence type="inferred from homology"/>
<keyword evidence="3 7" id="KW-0378">Hydrolase</keyword>
<reference evidence="8" key="1">
    <citation type="journal article" date="2019" name="Int. J. Syst. Evol. Microbiol.">
        <title>The Global Catalogue of Microorganisms (GCM) 10K type strain sequencing project: providing services to taxonomists for standard genome sequencing and annotation.</title>
        <authorList>
            <consortium name="The Broad Institute Genomics Platform"/>
            <consortium name="The Broad Institute Genome Sequencing Center for Infectious Disease"/>
            <person name="Wu L."/>
            <person name="Ma J."/>
        </authorList>
    </citation>
    <scope>NUCLEOTIDE SEQUENCE [LARGE SCALE GENOMIC DNA]</scope>
    <source>
        <strain evidence="8">CECT 8064</strain>
    </source>
</reference>
<dbReference type="GO" id="GO:0016787">
    <property type="term" value="F:hydrolase activity"/>
    <property type="evidence" value="ECO:0007669"/>
    <property type="project" value="UniProtKB-KW"/>
</dbReference>
<feature type="signal peptide" evidence="4">
    <location>
        <begin position="1"/>
        <end position="29"/>
    </location>
</feature>
<dbReference type="Pfam" id="PF00561">
    <property type="entry name" value="Abhydrolase_1"/>
    <property type="match status" value="1"/>
</dbReference>
<dbReference type="InterPro" id="IPR000073">
    <property type="entry name" value="AB_hydrolase_1"/>
</dbReference>
<dbReference type="Proteomes" id="UP001595990">
    <property type="component" value="Unassembled WGS sequence"/>
</dbReference>
<gene>
    <name evidence="7" type="ORF">ACFPEN_05945</name>
</gene>
<dbReference type="InterPro" id="IPR029058">
    <property type="entry name" value="AB_hydrolase_fold"/>
</dbReference>
<protein>
    <submittedName>
        <fullName evidence="7">Alpha/beta hydrolase</fullName>
    </submittedName>
</protein>
<dbReference type="SUPFAM" id="SSF53474">
    <property type="entry name" value="alpha/beta-Hydrolases"/>
    <property type="match status" value="1"/>
</dbReference>
<dbReference type="Pfam" id="PF08386">
    <property type="entry name" value="Abhydrolase_4"/>
    <property type="match status" value="1"/>
</dbReference>
<accession>A0ABV9BEP1</accession>
<dbReference type="PANTHER" id="PTHR43248:SF29">
    <property type="entry name" value="TRIPEPTIDYL AMINOPEPTIDASE"/>
    <property type="match status" value="1"/>
</dbReference>
<comment type="caution">
    <text evidence="7">The sequence shown here is derived from an EMBL/GenBank/DDBJ whole genome shotgun (WGS) entry which is preliminary data.</text>
</comment>
<dbReference type="InterPro" id="IPR051601">
    <property type="entry name" value="Serine_prot/Carboxylest_S33"/>
</dbReference>
<evidence type="ECO:0000313" key="8">
    <source>
        <dbReference type="Proteomes" id="UP001595990"/>
    </source>
</evidence>
<evidence type="ECO:0000256" key="2">
    <source>
        <dbReference type="ARBA" id="ARBA00022729"/>
    </source>
</evidence>
<dbReference type="InterPro" id="IPR013595">
    <property type="entry name" value="Pept_S33_TAP-like_C"/>
</dbReference>
<comment type="similarity">
    <text evidence="1">Belongs to the peptidase S33 family.</text>
</comment>